<dbReference type="Proteomes" id="UP001596456">
    <property type="component" value="Unassembled WGS sequence"/>
</dbReference>
<dbReference type="RefSeq" id="WP_377360279.1">
    <property type="nucleotide sequence ID" value="NZ_JBHTCM010000018.1"/>
</dbReference>
<evidence type="ECO:0000313" key="3">
    <source>
        <dbReference type="Proteomes" id="UP001596456"/>
    </source>
</evidence>
<organism evidence="2 3">
    <name type="scientific">Rhodocista pekingensis</name>
    <dbReference type="NCBI Taxonomy" id="201185"/>
    <lineage>
        <taxon>Bacteria</taxon>
        <taxon>Pseudomonadati</taxon>
        <taxon>Pseudomonadota</taxon>
        <taxon>Alphaproteobacteria</taxon>
        <taxon>Rhodospirillales</taxon>
        <taxon>Azospirillaceae</taxon>
        <taxon>Rhodocista</taxon>
    </lineage>
</organism>
<name>A0ABW2KZ57_9PROT</name>
<dbReference type="Pfam" id="PF05396">
    <property type="entry name" value="Phage_T7_Capsid"/>
    <property type="match status" value="1"/>
</dbReference>
<feature type="region of interest" description="Disordered" evidence="1">
    <location>
        <begin position="1"/>
        <end position="22"/>
    </location>
</feature>
<proteinExistence type="predicted"/>
<keyword evidence="3" id="KW-1185">Reference proteome</keyword>
<reference evidence="3" key="1">
    <citation type="journal article" date="2019" name="Int. J. Syst. Evol. Microbiol.">
        <title>The Global Catalogue of Microorganisms (GCM) 10K type strain sequencing project: providing services to taxonomists for standard genome sequencing and annotation.</title>
        <authorList>
            <consortium name="The Broad Institute Genomics Platform"/>
            <consortium name="The Broad Institute Genome Sequencing Center for Infectious Disease"/>
            <person name="Wu L."/>
            <person name="Ma J."/>
        </authorList>
    </citation>
    <scope>NUCLEOTIDE SEQUENCE [LARGE SCALE GENOMIC DNA]</scope>
    <source>
        <strain evidence="3">CGMCC 1.16275</strain>
    </source>
</reference>
<comment type="caution">
    <text evidence="2">The sequence shown here is derived from an EMBL/GenBank/DDBJ whole genome shotgun (WGS) entry which is preliminary data.</text>
</comment>
<sequence length="229" mass="24119">MTETAAPSVPAAEAPSAAARPPHVPEKFWDARAGAVRLEALLKSYLELEKRLGAAPPAARPAPPETAEGYCIACDHGLFAPDPEINARLHAAGFTPDQAQLLYDLAAERLVPLLGEMAAEFQAERELDRLVARFGGPEGWAAVSQQILAWAGRNLPAPVVAALAGTADGVLALHRMMTGAEPAALPGGGTGAGDAADLHRMVGDPRYWRDRDPGFIAQVTEGFRRAYGS</sequence>
<dbReference type="EMBL" id="JBHTCM010000018">
    <property type="protein sequence ID" value="MFC7334734.1"/>
    <property type="molecule type" value="Genomic_DNA"/>
</dbReference>
<protein>
    <submittedName>
        <fullName evidence="2">Uncharacterized protein</fullName>
    </submittedName>
</protein>
<dbReference type="InterPro" id="IPR008768">
    <property type="entry name" value="Gp9-like"/>
</dbReference>
<evidence type="ECO:0000313" key="2">
    <source>
        <dbReference type="EMBL" id="MFC7334734.1"/>
    </source>
</evidence>
<evidence type="ECO:0000256" key="1">
    <source>
        <dbReference type="SAM" id="MobiDB-lite"/>
    </source>
</evidence>
<gene>
    <name evidence="2" type="ORF">ACFQPS_16315</name>
</gene>
<feature type="compositionally biased region" description="Low complexity" evidence="1">
    <location>
        <begin position="1"/>
        <end position="21"/>
    </location>
</feature>
<accession>A0ABW2KZ57</accession>